<comment type="subcellular location">
    <subcellularLocation>
        <location evidence="1">Periplasm</location>
    </subcellularLocation>
</comment>
<feature type="signal peptide" evidence="10">
    <location>
        <begin position="1"/>
        <end position="18"/>
    </location>
</feature>
<dbReference type="EMBL" id="JBHUNP010000001">
    <property type="protein sequence ID" value="MFD2649452.1"/>
    <property type="molecule type" value="Genomic_DNA"/>
</dbReference>
<dbReference type="Pfam" id="PF00034">
    <property type="entry name" value="Cytochrom_C"/>
    <property type="match status" value="1"/>
</dbReference>
<evidence type="ECO:0000256" key="7">
    <source>
        <dbReference type="ARBA" id="ARBA00023004"/>
    </source>
</evidence>
<keyword evidence="3 8" id="KW-0479">Metal-binding</keyword>
<evidence type="ECO:0000256" key="3">
    <source>
        <dbReference type="ARBA" id="ARBA00022723"/>
    </source>
</evidence>
<dbReference type="RefSeq" id="WP_386834996.1">
    <property type="nucleotide sequence ID" value="NZ_JBHUNP010000001.1"/>
</dbReference>
<dbReference type="GO" id="GO:0004601">
    <property type="term" value="F:peroxidase activity"/>
    <property type="evidence" value="ECO:0007669"/>
    <property type="project" value="UniProtKB-KW"/>
</dbReference>
<evidence type="ECO:0000256" key="10">
    <source>
        <dbReference type="SAM" id="SignalP"/>
    </source>
</evidence>
<reference evidence="13" key="1">
    <citation type="journal article" date="2019" name="Int. J. Syst. Evol. Microbiol.">
        <title>The Global Catalogue of Microorganisms (GCM) 10K type strain sequencing project: providing services to taxonomists for standard genome sequencing and annotation.</title>
        <authorList>
            <consortium name="The Broad Institute Genomics Platform"/>
            <consortium name="The Broad Institute Genome Sequencing Center for Infectious Disease"/>
            <person name="Wu L."/>
            <person name="Ma J."/>
        </authorList>
    </citation>
    <scope>NUCLEOTIDE SEQUENCE [LARGE SCALE GENOMIC DNA]</scope>
    <source>
        <strain evidence="13">CCM 7427</strain>
    </source>
</reference>
<dbReference type="InterPro" id="IPR051395">
    <property type="entry name" value="Cytochrome_c_Peroxidase/MauG"/>
</dbReference>
<gene>
    <name evidence="12" type="ORF">ACFSX5_16825</name>
</gene>
<protein>
    <submittedName>
        <fullName evidence="12">Cytochrome-c peroxidase</fullName>
    </submittedName>
</protein>
<dbReference type="InterPro" id="IPR009056">
    <property type="entry name" value="Cyt_c-like_dom"/>
</dbReference>
<keyword evidence="5" id="KW-0574">Periplasm</keyword>
<dbReference type="PROSITE" id="PS51007">
    <property type="entry name" value="CYTC"/>
    <property type="match status" value="1"/>
</dbReference>
<dbReference type="InterPro" id="IPR026259">
    <property type="entry name" value="MauG/Cytc_peroxidase"/>
</dbReference>
<dbReference type="PANTHER" id="PTHR30600">
    <property type="entry name" value="CYTOCHROME C PEROXIDASE-RELATED"/>
    <property type="match status" value="1"/>
</dbReference>
<dbReference type="Proteomes" id="UP001597521">
    <property type="component" value="Unassembled WGS sequence"/>
</dbReference>
<dbReference type="Pfam" id="PF03150">
    <property type="entry name" value="CCP_MauG"/>
    <property type="match status" value="1"/>
</dbReference>
<proteinExistence type="predicted"/>
<evidence type="ECO:0000256" key="9">
    <source>
        <dbReference type="SAM" id="MobiDB-lite"/>
    </source>
</evidence>
<keyword evidence="12" id="KW-0575">Peroxidase</keyword>
<dbReference type="Gene3D" id="1.10.760.10">
    <property type="entry name" value="Cytochrome c-like domain"/>
    <property type="match status" value="2"/>
</dbReference>
<organism evidence="12 13">
    <name type="scientific">Devosia albogilva</name>
    <dbReference type="NCBI Taxonomy" id="429726"/>
    <lineage>
        <taxon>Bacteria</taxon>
        <taxon>Pseudomonadati</taxon>
        <taxon>Pseudomonadota</taxon>
        <taxon>Alphaproteobacteria</taxon>
        <taxon>Hyphomicrobiales</taxon>
        <taxon>Devosiaceae</taxon>
        <taxon>Devosia</taxon>
    </lineage>
</organism>
<keyword evidence="6" id="KW-0560">Oxidoreductase</keyword>
<evidence type="ECO:0000256" key="5">
    <source>
        <dbReference type="ARBA" id="ARBA00022764"/>
    </source>
</evidence>
<dbReference type="InterPro" id="IPR036909">
    <property type="entry name" value="Cyt_c-like_dom_sf"/>
</dbReference>
<feature type="domain" description="Cytochrome c" evidence="11">
    <location>
        <begin position="217"/>
        <end position="334"/>
    </location>
</feature>
<keyword evidence="4 10" id="KW-0732">Signal</keyword>
<dbReference type="InterPro" id="IPR004852">
    <property type="entry name" value="Di-haem_cyt_c_peroxidsae"/>
</dbReference>
<keyword evidence="2 8" id="KW-0349">Heme</keyword>
<keyword evidence="7 8" id="KW-0408">Iron</keyword>
<feature type="region of interest" description="Disordered" evidence="9">
    <location>
        <begin position="341"/>
        <end position="376"/>
    </location>
</feature>
<keyword evidence="13" id="KW-1185">Reference proteome</keyword>
<evidence type="ECO:0000256" key="8">
    <source>
        <dbReference type="PROSITE-ProRule" id="PRU00433"/>
    </source>
</evidence>
<comment type="caution">
    <text evidence="12">The sequence shown here is derived from an EMBL/GenBank/DDBJ whole genome shotgun (WGS) entry which is preliminary data.</text>
</comment>
<evidence type="ECO:0000256" key="6">
    <source>
        <dbReference type="ARBA" id="ARBA00023002"/>
    </source>
</evidence>
<dbReference type="PIRSF" id="PIRSF000294">
    <property type="entry name" value="Cytochrome-c_peroxidase"/>
    <property type="match status" value="1"/>
</dbReference>
<evidence type="ECO:0000256" key="1">
    <source>
        <dbReference type="ARBA" id="ARBA00004418"/>
    </source>
</evidence>
<evidence type="ECO:0000256" key="2">
    <source>
        <dbReference type="ARBA" id="ARBA00022617"/>
    </source>
</evidence>
<sequence>MRLAAVSALAIVSVFGVAAIAQDSGAEADTAAPVDELHQLANELFEPIPSMVPAVEGNAVTREKVELGRMLWFDPRLSASGVLSCNSCHNLAMGGDDNLETSIGHGWQRGPRNSPTVFNAVFNVAQFWDGRAEDLRTQATGPIQAAVEMAATPELVLSVLNSMPEYQERFALAFPGEDEPLTFDNVARAIEAFEATLITPASRFDQYLEGNLNILSDEEKEGLQLFIDTGCAGCHAGVNLGGQDYFPFGVVERPGSEILPPNDKGRFAVTQTASDEYVFRAVPLRNVELTAPYFHSGKVWDLEQAVAIMGVSQLGADLSEEEVQAISAFLRTLTGEQPSVELPILPVSTPETPQPSPQVKNSLEPEDAVQDQTSVR</sequence>
<dbReference type="SUPFAM" id="SSF46626">
    <property type="entry name" value="Cytochrome c"/>
    <property type="match status" value="2"/>
</dbReference>
<dbReference type="PANTHER" id="PTHR30600:SF7">
    <property type="entry name" value="CYTOCHROME C PEROXIDASE-RELATED"/>
    <property type="match status" value="1"/>
</dbReference>
<evidence type="ECO:0000256" key="4">
    <source>
        <dbReference type="ARBA" id="ARBA00022729"/>
    </source>
</evidence>
<evidence type="ECO:0000313" key="12">
    <source>
        <dbReference type="EMBL" id="MFD2649452.1"/>
    </source>
</evidence>
<evidence type="ECO:0000259" key="11">
    <source>
        <dbReference type="PROSITE" id="PS51007"/>
    </source>
</evidence>
<accession>A0ABW5QPB4</accession>
<evidence type="ECO:0000313" key="13">
    <source>
        <dbReference type="Proteomes" id="UP001597521"/>
    </source>
</evidence>
<name>A0ABW5QPB4_9HYPH</name>
<feature type="chain" id="PRO_5046952208" evidence="10">
    <location>
        <begin position="19"/>
        <end position="376"/>
    </location>
</feature>